<keyword evidence="1" id="KW-0812">Transmembrane</keyword>
<organism evidence="2 3">
    <name type="scientific">Photobacterium rosenbergii</name>
    <dbReference type="NCBI Taxonomy" id="294936"/>
    <lineage>
        <taxon>Bacteria</taxon>
        <taxon>Pseudomonadati</taxon>
        <taxon>Pseudomonadota</taxon>
        <taxon>Gammaproteobacteria</taxon>
        <taxon>Vibrionales</taxon>
        <taxon>Vibrionaceae</taxon>
        <taxon>Photobacterium</taxon>
    </lineage>
</organism>
<keyword evidence="1" id="KW-0472">Membrane</keyword>
<protein>
    <recommendedName>
        <fullName evidence="4">MSHA biogenesis protein MshF</fullName>
    </recommendedName>
</protein>
<evidence type="ECO:0000313" key="2">
    <source>
        <dbReference type="EMBL" id="PSW09601.1"/>
    </source>
</evidence>
<evidence type="ECO:0008006" key="4">
    <source>
        <dbReference type="Google" id="ProtNLM"/>
    </source>
</evidence>
<keyword evidence="1" id="KW-1133">Transmembrane helix</keyword>
<evidence type="ECO:0000313" key="3">
    <source>
        <dbReference type="Proteomes" id="UP000241346"/>
    </source>
</evidence>
<gene>
    <name evidence="2" type="ORF">C9J01_20350</name>
</gene>
<sequence length="160" mass="19041">MLRAVANLKYFAHVRWFIWGGVIFLMVWTLLVEWHRVNEEAERTRVNLLAQTMTRSASALRQKWELENRPSHSKTNGIEYSFTHKGWPIILQNDHVDCAQMWNLLSSRQRPVDYLSLIDKKEMRSDLYNSCYFQINDGKWLALFYENETIHTNGFLTLSE</sequence>
<evidence type="ECO:0000256" key="1">
    <source>
        <dbReference type="SAM" id="Phobius"/>
    </source>
</evidence>
<dbReference type="EMBL" id="PYMB01000014">
    <property type="protein sequence ID" value="PSW09601.1"/>
    <property type="molecule type" value="Genomic_DNA"/>
</dbReference>
<comment type="caution">
    <text evidence="2">The sequence shown here is derived from an EMBL/GenBank/DDBJ whole genome shotgun (WGS) entry which is preliminary data.</text>
</comment>
<name>A0A2T3N8K6_9GAMM</name>
<dbReference type="Proteomes" id="UP000241346">
    <property type="component" value="Unassembled WGS sequence"/>
</dbReference>
<accession>A0A2T3N8K6</accession>
<reference evidence="2 3" key="1">
    <citation type="submission" date="2018-03" db="EMBL/GenBank/DDBJ databases">
        <title>Whole genome sequencing of Histamine producing bacteria.</title>
        <authorList>
            <person name="Butler K."/>
        </authorList>
    </citation>
    <scope>NUCLEOTIDE SEQUENCE [LARGE SCALE GENOMIC DNA]</scope>
    <source>
        <strain evidence="2 3">DSM 19138</strain>
    </source>
</reference>
<dbReference type="AlphaFoldDB" id="A0A2T3N8K6"/>
<dbReference type="OrthoDB" id="5918883at2"/>
<feature type="transmembrane region" description="Helical" evidence="1">
    <location>
        <begin position="16"/>
        <end position="35"/>
    </location>
</feature>
<proteinExistence type="predicted"/>
<dbReference type="RefSeq" id="WP_107299981.1">
    <property type="nucleotide sequence ID" value="NZ_PYMB01000014.1"/>
</dbReference>